<dbReference type="GO" id="GO:0004674">
    <property type="term" value="F:protein serine/threonine kinase activity"/>
    <property type="evidence" value="ECO:0007669"/>
    <property type="project" value="UniProtKB-KW"/>
</dbReference>
<dbReference type="Pfam" id="PF06293">
    <property type="entry name" value="Kdo"/>
    <property type="match status" value="1"/>
</dbReference>
<dbReference type="Proteomes" id="UP000005695">
    <property type="component" value="Unassembled WGS sequence"/>
</dbReference>
<accession>Q1K155</accession>
<dbReference type="InterPro" id="IPR011009">
    <property type="entry name" value="Kinase-like_dom_sf"/>
</dbReference>
<dbReference type="SUPFAM" id="SSF56112">
    <property type="entry name" value="Protein kinase-like (PK-like)"/>
    <property type="match status" value="1"/>
</dbReference>
<name>Q1K155_DESA6</name>
<protein>
    <submittedName>
        <fullName evidence="1">Mn2+-dependent serine/threonine protein kinase</fullName>
    </submittedName>
</protein>
<keyword evidence="1" id="KW-0808">Transferase</keyword>
<dbReference type="EMBL" id="AAEW02000006">
    <property type="protein sequence ID" value="EAT16153.1"/>
    <property type="molecule type" value="Genomic_DNA"/>
</dbReference>
<evidence type="ECO:0000313" key="1">
    <source>
        <dbReference type="EMBL" id="EAT16153.1"/>
    </source>
</evidence>
<dbReference type="RefSeq" id="WP_005999318.1">
    <property type="nucleotide sequence ID" value="NZ_AAEW02000006.1"/>
</dbReference>
<comment type="caution">
    <text evidence="1">The sequence shown here is derived from an EMBL/GenBank/DDBJ whole genome shotgun (WGS) entry which is preliminary data.</text>
</comment>
<keyword evidence="1" id="KW-0723">Serine/threonine-protein kinase</keyword>
<evidence type="ECO:0000313" key="2">
    <source>
        <dbReference type="Proteomes" id="UP000005695"/>
    </source>
</evidence>
<dbReference type="Gene3D" id="1.10.510.10">
    <property type="entry name" value="Transferase(Phosphotransferase) domain 1"/>
    <property type="match status" value="1"/>
</dbReference>
<gene>
    <name evidence="1" type="ORF">Dace_1617</name>
</gene>
<reference evidence="1" key="1">
    <citation type="submission" date="2006-05" db="EMBL/GenBank/DDBJ databases">
        <title>Annotation of the draft genome assembly of Desulfuromonas acetoxidans DSM 684.</title>
        <authorList>
            <consortium name="US DOE Joint Genome Institute (JGI-ORNL)"/>
            <person name="Larimer F."/>
            <person name="Land M."/>
            <person name="Hauser L."/>
        </authorList>
    </citation>
    <scope>NUCLEOTIDE SEQUENCE [LARGE SCALE GENOMIC DNA]</scope>
    <source>
        <strain evidence="1">DSM 684</strain>
    </source>
</reference>
<dbReference type="AlphaFoldDB" id="Q1K155"/>
<organism evidence="1 2">
    <name type="scientific">Desulfuromonas acetoxidans (strain DSM 684 / 11070)</name>
    <dbReference type="NCBI Taxonomy" id="281689"/>
    <lineage>
        <taxon>Bacteria</taxon>
        <taxon>Pseudomonadati</taxon>
        <taxon>Thermodesulfobacteriota</taxon>
        <taxon>Desulfuromonadia</taxon>
        <taxon>Desulfuromonadales</taxon>
        <taxon>Desulfuromonadaceae</taxon>
        <taxon>Desulfuromonas</taxon>
    </lineage>
</organism>
<proteinExistence type="predicted"/>
<dbReference type="OrthoDB" id="8534453at2"/>
<sequence>MEKITPQEFQRLIRSCQVLEKDGHGEKVLRRHDGIIIKIFRRKRFLSSALLFPYAQRFSRNALKLWAFDIPTIRVVKCGHCPNPARDLVWYQPVEGQTLRDYAREQSLEPLMEQLGAFVATLHDNGVLFRSLHWGNIIVQPDGAFGLIDIADLRCGRRALSVKQRQRNFHHLLRYKEDRSQFFELIDLFCQGYAERSGFADETCRQWLVAATESGQDKGRP</sequence>
<keyword evidence="2" id="KW-1185">Reference proteome</keyword>
<keyword evidence="1" id="KW-0418">Kinase</keyword>
<reference evidence="1" key="2">
    <citation type="submission" date="2006-05" db="EMBL/GenBank/DDBJ databases">
        <title>Sequencing of the draft genome and assembly of Desulfuromonas acetoxidans DSM 684.</title>
        <authorList>
            <consortium name="US DOE Joint Genome Institute (JGI-PGF)"/>
            <person name="Copeland A."/>
            <person name="Lucas S."/>
            <person name="Lapidus A."/>
            <person name="Barry K."/>
            <person name="Detter J.C."/>
            <person name="Glavina del Rio T."/>
            <person name="Hammon N."/>
            <person name="Israni S."/>
            <person name="Dalin E."/>
            <person name="Tice H."/>
            <person name="Bruce D."/>
            <person name="Pitluck S."/>
            <person name="Richardson P."/>
        </authorList>
    </citation>
    <scope>NUCLEOTIDE SEQUENCE [LARGE SCALE GENOMIC DNA]</scope>
    <source>
        <strain evidence="1">DSM 684</strain>
    </source>
</reference>